<dbReference type="Proteomes" id="UP001501578">
    <property type="component" value="Unassembled WGS sequence"/>
</dbReference>
<sequence length="275" mass="29018">MTYTRTLGRAGVAAVAATLTILSTGVAAHASPAPSPAKSSAVACQPSGALAVDGAELDVNSPAPGVGNCYTFTGNVGDKLTVGIYLPGATGERFGFHSKLIVRDPAGQIVAQYVGGSPQVEGIYRLAIPDLTAAGTYQVEVAPVFPDGLVSGRVLLNSVVDLGRVDIDGPGKQVTLKRIGQEQRITFAGRSDQWVQLDLANFDFQTGTPAREAGVWVEIWDKDKTRLLYRDVLRANGRREMGPLRVTADFVVQAWTVWGSQGGVTLSIPSMPPQK</sequence>
<keyword evidence="3" id="KW-1185">Reference proteome</keyword>
<feature type="signal peptide" evidence="1">
    <location>
        <begin position="1"/>
        <end position="30"/>
    </location>
</feature>
<feature type="chain" id="PRO_5045036759" evidence="1">
    <location>
        <begin position="31"/>
        <end position="275"/>
    </location>
</feature>
<keyword evidence="1" id="KW-0732">Signal</keyword>
<dbReference type="EMBL" id="BAAAHQ010000025">
    <property type="protein sequence ID" value="GAA0939371.1"/>
    <property type="molecule type" value="Genomic_DNA"/>
</dbReference>
<accession>A0ABN1Q9R6</accession>
<name>A0ABN1Q9R6_9ACTN</name>
<reference evidence="2 3" key="1">
    <citation type="journal article" date="2019" name="Int. J. Syst. Evol. Microbiol.">
        <title>The Global Catalogue of Microorganisms (GCM) 10K type strain sequencing project: providing services to taxonomists for standard genome sequencing and annotation.</title>
        <authorList>
            <consortium name="The Broad Institute Genomics Platform"/>
            <consortium name="The Broad Institute Genome Sequencing Center for Infectious Disease"/>
            <person name="Wu L."/>
            <person name="Ma J."/>
        </authorList>
    </citation>
    <scope>NUCLEOTIDE SEQUENCE [LARGE SCALE GENOMIC DNA]</scope>
    <source>
        <strain evidence="2 3">JCM 11136</strain>
    </source>
</reference>
<evidence type="ECO:0000313" key="3">
    <source>
        <dbReference type="Proteomes" id="UP001501578"/>
    </source>
</evidence>
<organism evidence="2 3">
    <name type="scientific">Nonomuraea longicatena</name>
    <dbReference type="NCBI Taxonomy" id="83682"/>
    <lineage>
        <taxon>Bacteria</taxon>
        <taxon>Bacillati</taxon>
        <taxon>Actinomycetota</taxon>
        <taxon>Actinomycetes</taxon>
        <taxon>Streptosporangiales</taxon>
        <taxon>Streptosporangiaceae</taxon>
        <taxon>Nonomuraea</taxon>
    </lineage>
</organism>
<comment type="caution">
    <text evidence="2">The sequence shown here is derived from an EMBL/GenBank/DDBJ whole genome shotgun (WGS) entry which is preliminary data.</text>
</comment>
<protein>
    <submittedName>
        <fullName evidence="2">Uncharacterized protein</fullName>
    </submittedName>
</protein>
<proteinExistence type="predicted"/>
<evidence type="ECO:0000256" key="1">
    <source>
        <dbReference type="SAM" id="SignalP"/>
    </source>
</evidence>
<evidence type="ECO:0000313" key="2">
    <source>
        <dbReference type="EMBL" id="GAA0939371.1"/>
    </source>
</evidence>
<gene>
    <name evidence="2" type="ORF">GCM10009560_50040</name>
</gene>
<dbReference type="RefSeq" id="WP_343952444.1">
    <property type="nucleotide sequence ID" value="NZ_BAAAHQ010000025.1"/>
</dbReference>